<keyword evidence="6" id="KW-0812">Transmembrane</keyword>
<dbReference type="PRINTS" id="PR00260">
    <property type="entry name" value="CHEMTRNSDUCR"/>
</dbReference>
<gene>
    <name evidence="9" type="ORF">I6U51_06545</name>
</gene>
<keyword evidence="10" id="KW-1185">Reference proteome</keyword>
<dbReference type="RefSeq" id="WP_211141871.1">
    <property type="nucleotide sequence ID" value="NZ_JAEEGB010000006.1"/>
</dbReference>
<evidence type="ECO:0000256" key="6">
    <source>
        <dbReference type="SAM" id="Phobius"/>
    </source>
</evidence>
<proteinExistence type="inferred from homology"/>
<dbReference type="InterPro" id="IPR024478">
    <property type="entry name" value="HlyB_4HB_MCP"/>
</dbReference>
<dbReference type="InterPro" id="IPR004090">
    <property type="entry name" value="Chemotax_Me-accpt_rcpt"/>
</dbReference>
<dbReference type="PANTHER" id="PTHR32089">
    <property type="entry name" value="METHYL-ACCEPTING CHEMOTAXIS PROTEIN MCPB"/>
    <property type="match status" value="1"/>
</dbReference>
<dbReference type="GO" id="GO:0006935">
    <property type="term" value="P:chemotaxis"/>
    <property type="evidence" value="ECO:0007669"/>
    <property type="project" value="InterPro"/>
</dbReference>
<sequence length="566" mass="62670">MKKLIKNLKISRIISLIIAIALIFTSIIGTLGYFNMKKIGNNIDELYNGRLLPITSVTSIRADFLNIRVYVNKEISGYNKEDDTKIKDYQNRIEKRLAELTSVHTDTKESELINKFKNDYSQYINTYEKSKPLLEKGQKLPEEDFNTLNKVSENIENLLKELKDYELNIADELMKQSDAIYDKNLRLFVSLFLFSVIFLAIISIQIIKVLKGSTKEMLNILDEVAKGDFSVNIESNGKNEFEIMKKSLIRTLGIISQMINDIKDNSRIINEASENLSAISEEMASSAENVSSTVQAMANGTSEQAEDLVSITSILNEFSTDLESVVKLIAEIDSNTKGIHSMAEKSNGDMGNVTISVQNVSNSFEDLIFKISSVGQNVNRITEITNLINSISDQTNLLALNAAIEAARAGEAGRGFSIVADEIRTLAEQSKTSLDSINALINTISKDASNMIETTNTVKNELSNQKLDIDTAIQSFTNITKAVDEVTPKIHLVNTSAEKISDKKNSILYKIEDATSIAEEVSSSAETIAASSEEMNASTEEVSQAAQSLSDMVKETMNKVGKFKTT</sequence>
<feature type="transmembrane region" description="Helical" evidence="6">
    <location>
        <begin position="187"/>
        <end position="207"/>
    </location>
</feature>
<feature type="transmembrane region" description="Helical" evidence="6">
    <location>
        <begin position="12"/>
        <end position="34"/>
    </location>
</feature>
<comment type="similarity">
    <text evidence="2">Belongs to the methyl-accepting chemotaxis (MCP) protein family.</text>
</comment>
<dbReference type="EMBL" id="JAEEGB010000006">
    <property type="protein sequence ID" value="MBI6872366.1"/>
    <property type="molecule type" value="Genomic_DNA"/>
</dbReference>
<feature type="domain" description="HAMP" evidence="8">
    <location>
        <begin position="208"/>
        <end position="260"/>
    </location>
</feature>
<feature type="domain" description="Methyl-accepting transducer" evidence="7">
    <location>
        <begin position="279"/>
        <end position="543"/>
    </location>
</feature>
<dbReference type="GO" id="GO:0016020">
    <property type="term" value="C:membrane"/>
    <property type="evidence" value="ECO:0007669"/>
    <property type="project" value="InterPro"/>
</dbReference>
<dbReference type="GO" id="GO:0007165">
    <property type="term" value="P:signal transduction"/>
    <property type="evidence" value="ECO:0007669"/>
    <property type="project" value="UniProtKB-KW"/>
</dbReference>
<dbReference type="Pfam" id="PF12729">
    <property type="entry name" value="4HB_MCP_1"/>
    <property type="match status" value="1"/>
</dbReference>
<name>A0A934HZJ0_9CLOT</name>
<evidence type="ECO:0000256" key="1">
    <source>
        <dbReference type="ARBA" id="ARBA00023224"/>
    </source>
</evidence>
<feature type="coiled-coil region" evidence="4">
    <location>
        <begin position="148"/>
        <end position="175"/>
    </location>
</feature>
<keyword evidence="4" id="KW-0175">Coiled coil</keyword>
<dbReference type="InterPro" id="IPR003660">
    <property type="entry name" value="HAMP_dom"/>
</dbReference>
<keyword evidence="6" id="KW-0472">Membrane</keyword>
<dbReference type="GO" id="GO:0004888">
    <property type="term" value="F:transmembrane signaling receptor activity"/>
    <property type="evidence" value="ECO:0007669"/>
    <property type="project" value="InterPro"/>
</dbReference>
<reference evidence="9" key="1">
    <citation type="submission" date="2020-12" db="EMBL/GenBank/DDBJ databases">
        <title>Clostridium thailandense sp. nov., a novel acetogenic bacterium isolated from peat land soil in Thailand.</title>
        <authorList>
            <person name="Chaikitkaew S."/>
            <person name="Birkeland N.K."/>
        </authorList>
    </citation>
    <scope>NUCLEOTIDE SEQUENCE</scope>
    <source>
        <strain evidence="9">DSM 17425</strain>
    </source>
</reference>
<dbReference type="Gene3D" id="1.10.287.950">
    <property type="entry name" value="Methyl-accepting chemotaxis protein"/>
    <property type="match status" value="1"/>
</dbReference>
<dbReference type="Pfam" id="PF00015">
    <property type="entry name" value="MCPsignal"/>
    <property type="match status" value="1"/>
</dbReference>
<dbReference type="PROSITE" id="PS50885">
    <property type="entry name" value="HAMP"/>
    <property type="match status" value="1"/>
</dbReference>
<accession>A0A934HZJ0</accession>
<dbReference type="PROSITE" id="PS50111">
    <property type="entry name" value="CHEMOTAXIS_TRANSDUC_2"/>
    <property type="match status" value="1"/>
</dbReference>
<keyword evidence="1 3" id="KW-0807">Transducer</keyword>
<evidence type="ECO:0000259" key="8">
    <source>
        <dbReference type="PROSITE" id="PS50885"/>
    </source>
</evidence>
<keyword evidence="6" id="KW-1133">Transmembrane helix</keyword>
<dbReference type="SMART" id="SM00283">
    <property type="entry name" value="MA"/>
    <property type="match status" value="1"/>
</dbReference>
<dbReference type="InterPro" id="IPR004089">
    <property type="entry name" value="MCPsignal_dom"/>
</dbReference>
<feature type="compositionally biased region" description="Polar residues" evidence="5">
    <location>
        <begin position="535"/>
        <end position="550"/>
    </location>
</feature>
<evidence type="ECO:0000313" key="10">
    <source>
        <dbReference type="Proteomes" id="UP000622687"/>
    </source>
</evidence>
<protein>
    <submittedName>
        <fullName evidence="9">Methyl-accepting chemotaxis protein</fullName>
    </submittedName>
</protein>
<dbReference type="PANTHER" id="PTHR32089:SF112">
    <property type="entry name" value="LYSOZYME-LIKE PROTEIN-RELATED"/>
    <property type="match status" value="1"/>
</dbReference>
<evidence type="ECO:0000256" key="4">
    <source>
        <dbReference type="SAM" id="Coils"/>
    </source>
</evidence>
<evidence type="ECO:0000259" key="7">
    <source>
        <dbReference type="PROSITE" id="PS50111"/>
    </source>
</evidence>
<comment type="caution">
    <text evidence="9">The sequence shown here is derived from an EMBL/GenBank/DDBJ whole genome shotgun (WGS) entry which is preliminary data.</text>
</comment>
<dbReference type="SUPFAM" id="SSF58104">
    <property type="entry name" value="Methyl-accepting chemotaxis protein (MCP) signaling domain"/>
    <property type="match status" value="1"/>
</dbReference>
<evidence type="ECO:0000256" key="5">
    <source>
        <dbReference type="SAM" id="MobiDB-lite"/>
    </source>
</evidence>
<evidence type="ECO:0000313" key="9">
    <source>
        <dbReference type="EMBL" id="MBI6872366.1"/>
    </source>
</evidence>
<evidence type="ECO:0000256" key="2">
    <source>
        <dbReference type="ARBA" id="ARBA00029447"/>
    </source>
</evidence>
<dbReference type="Proteomes" id="UP000622687">
    <property type="component" value="Unassembled WGS sequence"/>
</dbReference>
<feature type="region of interest" description="Disordered" evidence="5">
    <location>
        <begin position="530"/>
        <end position="550"/>
    </location>
</feature>
<organism evidence="9 10">
    <name type="scientific">Clostridium aciditolerans</name>
    <dbReference type="NCBI Taxonomy" id="339861"/>
    <lineage>
        <taxon>Bacteria</taxon>
        <taxon>Bacillati</taxon>
        <taxon>Bacillota</taxon>
        <taxon>Clostridia</taxon>
        <taxon>Eubacteriales</taxon>
        <taxon>Clostridiaceae</taxon>
        <taxon>Clostridium</taxon>
    </lineage>
</organism>
<evidence type="ECO:0000256" key="3">
    <source>
        <dbReference type="PROSITE-ProRule" id="PRU00284"/>
    </source>
</evidence>
<dbReference type="AlphaFoldDB" id="A0A934HZJ0"/>